<dbReference type="InterPro" id="IPR011990">
    <property type="entry name" value="TPR-like_helical_dom_sf"/>
</dbReference>
<dbReference type="PANTHER" id="PTHR12558:SF33">
    <property type="entry name" value="BLL7664 PROTEIN"/>
    <property type="match status" value="1"/>
</dbReference>
<dbReference type="RefSeq" id="WP_181581027.1">
    <property type="nucleotide sequence ID" value="NZ_CP059399.1"/>
</dbReference>
<gene>
    <name evidence="2" type="ORF">H0264_32175</name>
</gene>
<evidence type="ECO:0008006" key="4">
    <source>
        <dbReference type="Google" id="ProtNLM"/>
    </source>
</evidence>
<protein>
    <recommendedName>
        <fullName evidence="4">Tetratricopeptide repeat protein</fullName>
    </recommendedName>
</protein>
<dbReference type="KEGG" id="nhu:H0264_32175"/>
<evidence type="ECO:0000313" key="2">
    <source>
        <dbReference type="EMBL" id="QLY29823.1"/>
    </source>
</evidence>
<evidence type="ECO:0000256" key="1">
    <source>
        <dbReference type="PROSITE-ProRule" id="PRU00339"/>
    </source>
</evidence>
<dbReference type="SMART" id="SM00028">
    <property type="entry name" value="TPR"/>
    <property type="match status" value="3"/>
</dbReference>
<dbReference type="Pfam" id="PF13181">
    <property type="entry name" value="TPR_8"/>
    <property type="match status" value="1"/>
</dbReference>
<dbReference type="PANTHER" id="PTHR12558">
    <property type="entry name" value="CELL DIVISION CYCLE 16,23,27"/>
    <property type="match status" value="1"/>
</dbReference>
<dbReference type="AlphaFoldDB" id="A0A7D6ZKP2"/>
<accession>A0A7D6ZKP2</accession>
<keyword evidence="1" id="KW-0802">TPR repeat</keyword>
<proteinExistence type="predicted"/>
<dbReference type="InterPro" id="IPR019734">
    <property type="entry name" value="TPR_rpt"/>
</dbReference>
<reference evidence="2 3" key="1">
    <citation type="submission" date="2020-07" db="EMBL/GenBank/DDBJ databases">
        <authorList>
            <person name="Zhuang K."/>
            <person name="Ran Y."/>
        </authorList>
    </citation>
    <scope>NUCLEOTIDE SEQUENCE [LARGE SCALE GENOMIC DNA]</scope>
    <source>
        <strain evidence="2 3">WCH-YHL-001</strain>
    </source>
</reference>
<dbReference type="PROSITE" id="PS50005">
    <property type="entry name" value="TPR"/>
    <property type="match status" value="1"/>
</dbReference>
<feature type="repeat" description="TPR" evidence="1">
    <location>
        <begin position="390"/>
        <end position="423"/>
    </location>
</feature>
<dbReference type="Proteomes" id="UP000515512">
    <property type="component" value="Chromosome"/>
</dbReference>
<dbReference type="Pfam" id="PF13432">
    <property type="entry name" value="TPR_16"/>
    <property type="match status" value="1"/>
</dbReference>
<organism evidence="2 3">
    <name type="scientific">Nocardia huaxiensis</name>
    <dbReference type="NCBI Taxonomy" id="2755382"/>
    <lineage>
        <taxon>Bacteria</taxon>
        <taxon>Bacillati</taxon>
        <taxon>Actinomycetota</taxon>
        <taxon>Actinomycetes</taxon>
        <taxon>Mycobacteriales</taxon>
        <taxon>Nocardiaceae</taxon>
        <taxon>Nocardia</taxon>
    </lineage>
</organism>
<keyword evidence="3" id="KW-1185">Reference proteome</keyword>
<sequence length="441" mass="46532">MSHCPTRLRARTHRTPALVVLTLIAVAAAIIGVAAVPDRHSTAAPAVSGPGAALAAQIETMRGQLDRMPGNAVRWADLGAAYVELARMTGDPSHYGAAQRALDRSLEVQPDGNADAFIGLGALKNALHDFGPAKTYAENAITLRPTSADAYGVLVDALTQLGAADDATVAVQRMLDLRPGVTSFTRAAYDLELHGRTDEARTALGMALDAANTADQIAFCRYHLGELAFDSGQLDEAENQYRAGLLTVPTSAALRQGQAKVFAARGDTDRALALYAELTSDSALPQYLIEYGELLESAGRAAEAAARYQDVVAQFRALEAQGATDAVDAALLAAEHGDPTEAVRLAQLEYGRRQSVLTADVLAWALHRAGRDAEAIGYADQANSLGWQNASLAYHRGMILAALGRTDQAATALTDALRINPHFSPLHAPRAAQALDALTAR</sequence>
<dbReference type="EMBL" id="CP059399">
    <property type="protein sequence ID" value="QLY29823.1"/>
    <property type="molecule type" value="Genomic_DNA"/>
</dbReference>
<name>A0A7D6ZKP2_9NOCA</name>
<dbReference type="Gene3D" id="1.25.40.10">
    <property type="entry name" value="Tetratricopeptide repeat domain"/>
    <property type="match status" value="3"/>
</dbReference>
<dbReference type="SUPFAM" id="SSF48452">
    <property type="entry name" value="TPR-like"/>
    <property type="match status" value="2"/>
</dbReference>
<evidence type="ECO:0000313" key="3">
    <source>
        <dbReference type="Proteomes" id="UP000515512"/>
    </source>
</evidence>